<evidence type="ECO:0000256" key="9">
    <source>
        <dbReference type="PROSITE-ProRule" id="PRU00168"/>
    </source>
</evidence>
<dbReference type="GO" id="GO:0005085">
    <property type="term" value="F:guanyl-nucleotide exchange factor activity"/>
    <property type="evidence" value="ECO:0007669"/>
    <property type="project" value="UniProtKB-KW"/>
</dbReference>
<feature type="region of interest" description="Disordered" evidence="10">
    <location>
        <begin position="1499"/>
        <end position="1564"/>
    </location>
</feature>
<dbReference type="KEGG" id="kmr:108238065"/>
<keyword evidence="17" id="KW-1185">Reference proteome</keyword>
<dbReference type="Ensembl" id="ENSKMAT00000027357.1">
    <property type="protein sequence ID" value="ENSKMAP00000027018.1"/>
    <property type="gene ID" value="ENSKMAG00000020042.1"/>
</dbReference>
<evidence type="ECO:0000259" key="11">
    <source>
        <dbReference type="PROSITE" id="PS50009"/>
    </source>
</evidence>
<evidence type="ECO:0000256" key="8">
    <source>
        <dbReference type="ARBA" id="ARBA00023136"/>
    </source>
</evidence>
<dbReference type="GO" id="GO:0005886">
    <property type="term" value="C:plasma membrane"/>
    <property type="evidence" value="ECO:0007669"/>
    <property type="project" value="UniProtKB-SubCell"/>
</dbReference>
<evidence type="ECO:0000256" key="10">
    <source>
        <dbReference type="SAM" id="MobiDB-lite"/>
    </source>
</evidence>
<dbReference type="InterPro" id="IPR018490">
    <property type="entry name" value="cNMP-bd_dom_sf"/>
</dbReference>
<feature type="compositionally biased region" description="Polar residues" evidence="10">
    <location>
        <begin position="1509"/>
        <end position="1529"/>
    </location>
</feature>
<dbReference type="InterPro" id="IPR029071">
    <property type="entry name" value="Ubiquitin-like_domsf"/>
</dbReference>
<comment type="similarity">
    <text evidence="3">Belongs to the RAPGEF2 family.</text>
</comment>
<feature type="region of interest" description="Disordered" evidence="10">
    <location>
        <begin position="1170"/>
        <end position="1300"/>
    </location>
</feature>
<feature type="compositionally biased region" description="Polar residues" evidence="10">
    <location>
        <begin position="1543"/>
        <end position="1564"/>
    </location>
</feature>
<dbReference type="SMART" id="SM00228">
    <property type="entry name" value="PDZ"/>
    <property type="match status" value="1"/>
</dbReference>
<evidence type="ECO:0000259" key="15">
    <source>
        <dbReference type="PROSITE" id="PS50212"/>
    </source>
</evidence>
<dbReference type="FunFam" id="2.60.120.10:FF:000019">
    <property type="entry name" value="rap guanine nucleotide exchange factor 6 isoform X1"/>
    <property type="match status" value="1"/>
</dbReference>
<dbReference type="SMART" id="SM00314">
    <property type="entry name" value="RA"/>
    <property type="match status" value="1"/>
</dbReference>
<dbReference type="OMA" id="FRNFNSM"/>
<feature type="compositionally biased region" description="Low complexity" evidence="10">
    <location>
        <begin position="1324"/>
        <end position="1333"/>
    </location>
</feature>
<dbReference type="PROSITE" id="PS50212">
    <property type="entry name" value="RASGEF_NTER"/>
    <property type="match status" value="1"/>
</dbReference>
<feature type="compositionally biased region" description="Polar residues" evidence="10">
    <location>
        <begin position="1251"/>
        <end position="1269"/>
    </location>
</feature>
<dbReference type="Pfam" id="PF00595">
    <property type="entry name" value="PDZ"/>
    <property type="match status" value="1"/>
</dbReference>
<feature type="compositionally biased region" description="Polar residues" evidence="10">
    <location>
        <begin position="1219"/>
        <end position="1230"/>
    </location>
</feature>
<feature type="compositionally biased region" description="Polar residues" evidence="10">
    <location>
        <begin position="1179"/>
        <end position="1189"/>
    </location>
</feature>
<organism evidence="16 17">
    <name type="scientific">Kryptolebias marmoratus</name>
    <name type="common">Mangrove killifish</name>
    <name type="synonym">Rivulus marmoratus</name>
    <dbReference type="NCBI Taxonomy" id="37003"/>
    <lineage>
        <taxon>Eukaryota</taxon>
        <taxon>Metazoa</taxon>
        <taxon>Chordata</taxon>
        <taxon>Craniata</taxon>
        <taxon>Vertebrata</taxon>
        <taxon>Euteleostomi</taxon>
        <taxon>Actinopterygii</taxon>
        <taxon>Neopterygii</taxon>
        <taxon>Teleostei</taxon>
        <taxon>Neoteleostei</taxon>
        <taxon>Acanthomorphata</taxon>
        <taxon>Ovalentaria</taxon>
        <taxon>Atherinomorphae</taxon>
        <taxon>Cyprinodontiformes</taxon>
        <taxon>Rivulidae</taxon>
        <taxon>Kryptolebias</taxon>
    </lineage>
</organism>
<protein>
    <submittedName>
        <fullName evidence="16">Rap guanine nucleotide exchange factor 6</fullName>
    </submittedName>
</protein>
<feature type="compositionally biased region" description="Low complexity" evidence="10">
    <location>
        <begin position="197"/>
        <end position="214"/>
    </location>
</feature>
<name>A0A3Q3BB08_KRYMA</name>
<keyword evidence="8" id="KW-0472">Membrane</keyword>
<dbReference type="CDD" id="cd00038">
    <property type="entry name" value="CAP_ED"/>
    <property type="match status" value="2"/>
</dbReference>
<evidence type="ECO:0000256" key="7">
    <source>
        <dbReference type="ARBA" id="ARBA00022658"/>
    </source>
</evidence>
<dbReference type="FunFam" id="1.20.870.10:FF:000001">
    <property type="entry name" value="rap guanine nucleotide exchange factor 2 isoform X2"/>
    <property type="match status" value="1"/>
</dbReference>
<dbReference type="GeneTree" id="ENSGT00940000158124"/>
<feature type="domain" description="Ras-GEF" evidence="11">
    <location>
        <begin position="878"/>
        <end position="1105"/>
    </location>
</feature>
<dbReference type="GeneID" id="108238065"/>
<evidence type="ECO:0000256" key="6">
    <source>
        <dbReference type="ARBA" id="ARBA00022553"/>
    </source>
</evidence>
<accession>A0A3Q3BB08</accession>
<sequence length="1695" mass="188034">MKMTGAMETHFSLALMKPPSLRTAEDLHFIYCHLYHMDVLSHLRDHQLRSMCTSVRYERHEANRILFHPDNVATCWYILLSGSVLINGHMHLARCCFGRQLGGRRGCECFTLEPSEMIVVDNGSEGDDNFLQREGSQRQSRRRFRRVNPRGERELITDGQEPAGYNTNYVNNKLPADLNKMHLTDHAHQQVTHMAPSQSGCSISDSGSSSLSDIYQATESELGDVDLSGLPETAVDSEEEEEEDEDLERASDTLLGRDLVRECLEKDPADRNDDDIEQLLEFMHQLPAFANMTMSVRRDLCSVMMFEVVEQAGTVILHDKQELDHWYVILNGAIEISYSEGRVETLCMGNSFGISPSLEKQYMNGEVCTKGDDCQFVCIAQEDYWRILNHVEKNMHKVEEEGEIVMVKEHRELDRSGTRKGHIVIKGTPERLIMHLVEEPSVVDPTYIEDFLLTYRTFLSSPMDVGRKLLEWFQMDSHRDTVTRIVLLWVNNHFNDFEGDPAMTHFLEDFEKHLEATKMKGHLRLLNIACAAKAKWRQITLQKASRESPLYFSIKGGSERGFGIFVESVDEGSKAAEAGLKRGDQIMEVNGQNFENISFSKAVDILGNNTHLSITVKTNIFVFKELLSRIKHEKKNGGPHIPKIQEKKSNRFSIPDLPGDMEFPTDHKSTRKMKANTVSGGRNKIRKMLEKTRFSILPPKPFRGLFGDGGMGQSQDDSIVGTKQCRHSVAIMPIPGNLSSSSPDLLQPAASVLDFSNPAALGLYYIPDQVIRVFKADQQSCYIIISKDTTAKDVVTHTVNEFGLLAAPETYSLCEVSVSPEGVIKQRRLPDQLSKLADRIQLNGRYYLKNNMETETLCSDEDAQDLLRESQISLLQLSTMEVAAQLSMRDFELFRNIESTEYVDDLFKLDSSAGCGNLKQFEEVINQETFWVATEILKEPNTLKRMKTIKHFIKIALHCRECKNFNSMFAIISGLNLAPVARLRSSWEKLPSKYEKLFRDLQDVFDPSRNMAKYRNVLSSQSMQPPIIPLFPVVKKDLTFLHEGNDSSVDGLVNFEKLRMIAKEIRHVVRMTSANMDPALMFRQRKKRWKSLGSLSQGSTNSNILDVQGGAHKKRVRRSSLLNAKKLYEDAQMARKVKQYLSNLTVETDEEKHQIMSLQCEPSYNTLSKNLSERRSTKSDMSPVSQRSTLPLGKAQNRVSQVLQAQVPLNPLRKKSTAKDTGTPNSNSPQVVKKPPASSSDEWSSKRPSDDTISTISSLHSSPTVSPQGSPRKVGGVTKSQNSSQMNLSGSLSSLTSDASTKTGVSLRSYGIGCPPGGKMDNLSDSSHSEISSRSSICSVDSVPAPGPDDRCNRTCTAAATTAAFASNPTAATAAEVAEGTAALNAHLTADYSQPSTSSSALGRGHPGRAFSASLSTEELTTDHTSMDSVADSGRGSWTSCSSNSHDSFQSLPASSCRPWDHGIHGPPLSLPHTHLGGFKHTQLTRPIAEVEAAGPTWAVEHHSRDSSSDLTEQFRQSWTSSSSLSDNYEGNYGTIKRRNTSEHPSSPANEEGGQSTDPAYKTVTSSTEKGLIVYCVTSPTKDERYRAPPPTPPGYQGLALGDLGLTDGLVGGLAGPVPRPPHIRPPDYSVALRRSKLLQSPGAAGGLAEARRLHLQHQDARTASSTPGHSRPPSTCCPPQDLADSDDDEQVSAV</sequence>
<feature type="domain" description="PDZ" evidence="13">
    <location>
        <begin position="538"/>
        <end position="606"/>
    </location>
</feature>
<reference evidence="16" key="1">
    <citation type="submission" date="2025-08" db="UniProtKB">
        <authorList>
            <consortium name="Ensembl"/>
        </authorList>
    </citation>
    <scope>IDENTIFICATION</scope>
</reference>
<dbReference type="PROSITE" id="PS50042">
    <property type="entry name" value="CNMP_BINDING_3"/>
    <property type="match status" value="1"/>
</dbReference>
<dbReference type="FunFam" id="2.30.42.10:FF:000024">
    <property type="entry name" value="rap guanine nucleotide exchange factor 2 isoform X1"/>
    <property type="match status" value="1"/>
</dbReference>
<dbReference type="PROSITE" id="PS50106">
    <property type="entry name" value="PDZ"/>
    <property type="match status" value="1"/>
</dbReference>
<dbReference type="SUPFAM" id="SSF51206">
    <property type="entry name" value="cAMP-binding domain-like"/>
    <property type="match status" value="2"/>
</dbReference>
<feature type="domain" description="N-terminal Ras-GEF" evidence="15">
    <location>
        <begin position="420"/>
        <end position="533"/>
    </location>
</feature>
<feature type="region of interest" description="Disordered" evidence="10">
    <location>
        <begin position="1655"/>
        <end position="1695"/>
    </location>
</feature>
<dbReference type="InterPro" id="IPR036034">
    <property type="entry name" value="PDZ_sf"/>
</dbReference>
<dbReference type="InterPro" id="IPR001895">
    <property type="entry name" value="RASGEF_cat_dom"/>
</dbReference>
<dbReference type="Gene3D" id="1.10.840.10">
    <property type="entry name" value="Ras guanine-nucleotide exchange factors catalytic domain"/>
    <property type="match status" value="1"/>
</dbReference>
<dbReference type="Pfam" id="PF00617">
    <property type="entry name" value="RasGEF"/>
    <property type="match status" value="1"/>
</dbReference>
<proteinExistence type="inferred from homology"/>
<dbReference type="InterPro" id="IPR036964">
    <property type="entry name" value="RASGEF_cat_dom_sf"/>
</dbReference>
<dbReference type="PANTHER" id="PTHR45161">
    <property type="entry name" value="CYTOSKELETON-ASSOCIATED PROTEIN 4"/>
    <property type="match status" value="1"/>
</dbReference>
<evidence type="ECO:0000259" key="12">
    <source>
        <dbReference type="PROSITE" id="PS50042"/>
    </source>
</evidence>
<dbReference type="SMART" id="SM00147">
    <property type="entry name" value="RasGEF"/>
    <property type="match status" value="1"/>
</dbReference>
<keyword evidence="4" id="KW-1003">Cell membrane</keyword>
<keyword evidence="5" id="KW-0963">Cytoplasm</keyword>
<dbReference type="RefSeq" id="XP_037835018.1">
    <property type="nucleotide sequence ID" value="XM_037979090.1"/>
</dbReference>
<evidence type="ECO:0000313" key="17">
    <source>
        <dbReference type="Proteomes" id="UP000264800"/>
    </source>
</evidence>
<dbReference type="SUPFAM" id="SSF54236">
    <property type="entry name" value="Ubiquitin-like"/>
    <property type="match status" value="1"/>
</dbReference>
<feature type="domain" description="Ras-associating" evidence="14">
    <location>
        <begin position="767"/>
        <end position="853"/>
    </location>
</feature>
<dbReference type="Gene3D" id="2.30.42.10">
    <property type="match status" value="1"/>
</dbReference>
<feature type="compositionally biased region" description="Acidic residues" evidence="10">
    <location>
        <begin position="1684"/>
        <end position="1695"/>
    </location>
</feature>
<dbReference type="InterPro" id="IPR000595">
    <property type="entry name" value="cNMP-bd_dom"/>
</dbReference>
<evidence type="ECO:0000256" key="2">
    <source>
        <dbReference type="ARBA" id="ARBA00004496"/>
    </source>
</evidence>
<evidence type="ECO:0000256" key="1">
    <source>
        <dbReference type="ARBA" id="ARBA00004236"/>
    </source>
</evidence>
<dbReference type="CDD" id="cd06755">
    <property type="entry name" value="PDZ_RapGEF2_RapGEF6-like"/>
    <property type="match status" value="1"/>
</dbReference>
<dbReference type="GO" id="GO:0007264">
    <property type="term" value="P:small GTPase-mediated signal transduction"/>
    <property type="evidence" value="ECO:0007669"/>
    <property type="project" value="InterPro"/>
</dbReference>
<dbReference type="PROSITE" id="PS50200">
    <property type="entry name" value="RA"/>
    <property type="match status" value="1"/>
</dbReference>
<evidence type="ECO:0000259" key="14">
    <source>
        <dbReference type="PROSITE" id="PS50200"/>
    </source>
</evidence>
<dbReference type="Pfam" id="PF00618">
    <property type="entry name" value="RasGEF_N"/>
    <property type="match status" value="1"/>
</dbReference>
<dbReference type="CTD" id="51735"/>
<dbReference type="Gene3D" id="2.60.120.10">
    <property type="entry name" value="Jelly Rolls"/>
    <property type="match status" value="2"/>
</dbReference>
<dbReference type="STRING" id="37003.ENSKMAP00000027018"/>
<dbReference type="RefSeq" id="XP_017275384.1">
    <property type="nucleotide sequence ID" value="XM_017419895.3"/>
</dbReference>
<dbReference type="Pfam" id="PF00788">
    <property type="entry name" value="RA"/>
    <property type="match status" value="1"/>
</dbReference>
<evidence type="ECO:0000256" key="3">
    <source>
        <dbReference type="ARBA" id="ARBA00010829"/>
    </source>
</evidence>
<dbReference type="PROSITE" id="PS50009">
    <property type="entry name" value="RASGEF_CAT"/>
    <property type="match status" value="1"/>
</dbReference>
<feature type="region of interest" description="Disordered" evidence="10">
    <location>
        <begin position="188"/>
        <end position="251"/>
    </location>
</feature>
<dbReference type="PANTHER" id="PTHR45161:SF4">
    <property type="entry name" value="RAP GUANINE NUCLEOTIDE EXCHANGE FACTOR 6"/>
    <property type="match status" value="1"/>
</dbReference>
<dbReference type="InterPro" id="IPR001478">
    <property type="entry name" value="PDZ"/>
</dbReference>
<keyword evidence="6" id="KW-0597">Phosphoprotein</keyword>
<dbReference type="SUPFAM" id="SSF48366">
    <property type="entry name" value="Ras GEF"/>
    <property type="match status" value="1"/>
</dbReference>
<feature type="compositionally biased region" description="Low complexity" evidence="10">
    <location>
        <begin position="1280"/>
        <end position="1300"/>
    </location>
</feature>
<dbReference type="FunFam" id="1.10.840.10:FF:000001">
    <property type="entry name" value="Rap guanine nucleotide exchange factor (GEF) 6"/>
    <property type="match status" value="1"/>
</dbReference>
<feature type="compositionally biased region" description="Basic residues" evidence="10">
    <location>
        <begin position="139"/>
        <end position="148"/>
    </location>
</feature>
<dbReference type="InterPro" id="IPR023578">
    <property type="entry name" value="Ras_GEF_dom_sf"/>
</dbReference>
<feature type="region of interest" description="Disordered" evidence="10">
    <location>
        <begin position="123"/>
        <end position="166"/>
    </location>
</feature>
<dbReference type="SMART" id="SM00229">
    <property type="entry name" value="RasGEFN"/>
    <property type="match status" value="1"/>
</dbReference>
<reference evidence="16" key="2">
    <citation type="submission" date="2025-09" db="UniProtKB">
        <authorList>
            <consortium name="Ensembl"/>
        </authorList>
    </citation>
    <scope>IDENTIFICATION</scope>
</reference>
<dbReference type="InterPro" id="IPR000651">
    <property type="entry name" value="Ras-like_Gua-exchang_fac_N"/>
</dbReference>
<evidence type="ECO:0000259" key="13">
    <source>
        <dbReference type="PROSITE" id="PS50106"/>
    </source>
</evidence>
<evidence type="ECO:0000313" key="16">
    <source>
        <dbReference type="Ensembl" id="ENSKMAP00000027018.1"/>
    </source>
</evidence>
<evidence type="ECO:0000256" key="5">
    <source>
        <dbReference type="ARBA" id="ARBA00022490"/>
    </source>
</evidence>
<dbReference type="InterPro" id="IPR000159">
    <property type="entry name" value="RA_dom"/>
</dbReference>
<keyword evidence="7 9" id="KW-0344">Guanine-nucleotide releasing factor</keyword>
<dbReference type="CDD" id="cd01785">
    <property type="entry name" value="RA_PDZ-GEF1"/>
    <property type="match status" value="1"/>
</dbReference>
<dbReference type="CDD" id="cd06224">
    <property type="entry name" value="REM"/>
    <property type="match status" value="1"/>
</dbReference>
<dbReference type="GO" id="GO:0005737">
    <property type="term" value="C:cytoplasm"/>
    <property type="evidence" value="ECO:0007669"/>
    <property type="project" value="UniProtKB-SubCell"/>
</dbReference>
<dbReference type="SUPFAM" id="SSF50156">
    <property type="entry name" value="PDZ domain-like"/>
    <property type="match status" value="1"/>
</dbReference>
<feature type="region of interest" description="Disordered" evidence="10">
    <location>
        <begin position="1312"/>
        <end position="1333"/>
    </location>
</feature>
<evidence type="ECO:0000256" key="4">
    <source>
        <dbReference type="ARBA" id="ARBA00022475"/>
    </source>
</evidence>
<dbReference type="SMART" id="SM00100">
    <property type="entry name" value="cNMP"/>
    <property type="match status" value="2"/>
</dbReference>
<feature type="domain" description="Cyclic nucleotide-binding" evidence="12">
    <location>
        <begin position="288"/>
        <end position="388"/>
    </location>
</feature>
<dbReference type="OrthoDB" id="546434at2759"/>
<comment type="subcellular location">
    <subcellularLocation>
        <location evidence="1">Cell membrane</location>
    </subcellularLocation>
    <subcellularLocation>
        <location evidence="2">Cytoplasm</location>
    </subcellularLocation>
</comment>
<dbReference type="Proteomes" id="UP000264800">
    <property type="component" value="Unplaced"/>
</dbReference>
<dbReference type="CDD" id="cd00155">
    <property type="entry name" value="RasGEF"/>
    <property type="match status" value="1"/>
</dbReference>
<dbReference type="InterPro" id="IPR014710">
    <property type="entry name" value="RmlC-like_jellyroll"/>
</dbReference>
<feature type="compositionally biased region" description="Acidic residues" evidence="10">
    <location>
        <begin position="235"/>
        <end position="247"/>
    </location>
</feature>
<dbReference type="Gene3D" id="1.20.870.10">
    <property type="entry name" value="Son of sevenless (SoS) protein Chain: S domain 1"/>
    <property type="match status" value="1"/>
</dbReference>